<keyword evidence="6" id="KW-0472">Membrane</keyword>
<comment type="similarity">
    <text evidence="2">Belongs to the ABC transporter superfamily.</text>
</comment>
<evidence type="ECO:0000313" key="9">
    <source>
        <dbReference type="Proteomes" id="UP000282433"/>
    </source>
</evidence>
<organism evidence="8 9">
    <name type="scientific">Klebsiella pneumoniae</name>
    <dbReference type="NCBI Taxonomy" id="573"/>
    <lineage>
        <taxon>Bacteria</taxon>
        <taxon>Pseudomonadati</taxon>
        <taxon>Pseudomonadota</taxon>
        <taxon>Gammaproteobacteria</taxon>
        <taxon>Enterobacterales</taxon>
        <taxon>Enterobacteriaceae</taxon>
        <taxon>Klebsiella/Raoultella group</taxon>
        <taxon>Klebsiella</taxon>
        <taxon>Klebsiella pneumoniae complex</taxon>
    </lineage>
</organism>
<dbReference type="Gene3D" id="3.40.50.300">
    <property type="entry name" value="P-loop containing nucleotide triphosphate hydrolases"/>
    <property type="match status" value="1"/>
</dbReference>
<keyword evidence="8" id="KW-0547">Nucleotide-binding</keyword>
<evidence type="ECO:0000256" key="1">
    <source>
        <dbReference type="ARBA" id="ARBA00004533"/>
    </source>
</evidence>
<comment type="subcellular location">
    <subcellularLocation>
        <location evidence="1">Cell inner membrane</location>
    </subcellularLocation>
</comment>
<dbReference type="PANTHER" id="PTHR43297:SF4">
    <property type="entry name" value="PUTRESCINE EXPORT SYSTEM ATP-BINDING PROTEIN SAPD"/>
    <property type="match status" value="1"/>
</dbReference>
<protein>
    <submittedName>
        <fullName evidence="8">Peptide transport system ATP-binding protein SapD</fullName>
        <ecNumber evidence="8">3.6.3.-</ecNumber>
    </submittedName>
</protein>
<dbReference type="GO" id="GO:0016887">
    <property type="term" value="F:ATP hydrolysis activity"/>
    <property type="evidence" value="ECO:0007669"/>
    <property type="project" value="InterPro"/>
</dbReference>
<keyword evidence="3" id="KW-0813">Transport</keyword>
<proteinExistence type="inferred from homology"/>
<evidence type="ECO:0000256" key="4">
    <source>
        <dbReference type="ARBA" id="ARBA00022475"/>
    </source>
</evidence>
<dbReference type="GO" id="GO:0005886">
    <property type="term" value="C:plasma membrane"/>
    <property type="evidence" value="ECO:0007669"/>
    <property type="project" value="UniProtKB-SubCell"/>
</dbReference>
<evidence type="ECO:0000256" key="2">
    <source>
        <dbReference type="ARBA" id="ARBA00005417"/>
    </source>
</evidence>
<dbReference type="InterPro" id="IPR027417">
    <property type="entry name" value="P-loop_NTPase"/>
</dbReference>
<evidence type="ECO:0000256" key="3">
    <source>
        <dbReference type="ARBA" id="ARBA00022448"/>
    </source>
</evidence>
<accession>A0A3S5DH01</accession>
<gene>
    <name evidence="8" type="primary">metN2_2</name>
    <name evidence="8" type="ORF">NCTC13635_00892</name>
</gene>
<dbReference type="EC" id="3.6.3.-" evidence="8"/>
<dbReference type="InterPro" id="IPR050388">
    <property type="entry name" value="ABC_Ni/Peptide_Import"/>
</dbReference>
<dbReference type="PANTHER" id="PTHR43297">
    <property type="entry name" value="OLIGOPEPTIDE TRANSPORT ATP-BINDING PROTEIN APPD"/>
    <property type="match status" value="1"/>
</dbReference>
<dbReference type="Pfam" id="PF00005">
    <property type="entry name" value="ABC_tran"/>
    <property type="match status" value="1"/>
</dbReference>
<evidence type="ECO:0000256" key="6">
    <source>
        <dbReference type="ARBA" id="ARBA00023136"/>
    </source>
</evidence>
<evidence type="ECO:0000259" key="7">
    <source>
        <dbReference type="Pfam" id="PF00005"/>
    </source>
</evidence>
<keyword evidence="5" id="KW-0997">Cell inner membrane</keyword>
<evidence type="ECO:0000313" key="8">
    <source>
        <dbReference type="EMBL" id="VEA99891.1"/>
    </source>
</evidence>
<sequence>MPLLDIRHLTIEFKTSEGWVKAVDRVSLTLTEGEIRGLVGESGSGKALLPKLSAA</sequence>
<name>A0A3S5DH01_KLEPN</name>
<dbReference type="GO" id="GO:0005524">
    <property type="term" value="F:ATP binding"/>
    <property type="evidence" value="ECO:0007669"/>
    <property type="project" value="UniProtKB-KW"/>
</dbReference>
<dbReference type="Proteomes" id="UP000282433">
    <property type="component" value="Chromosome"/>
</dbReference>
<dbReference type="SUPFAM" id="SSF52540">
    <property type="entry name" value="P-loop containing nucleoside triphosphate hydrolases"/>
    <property type="match status" value="1"/>
</dbReference>
<keyword evidence="4" id="KW-1003">Cell membrane</keyword>
<dbReference type="InterPro" id="IPR003439">
    <property type="entry name" value="ABC_transporter-like_ATP-bd"/>
</dbReference>
<evidence type="ECO:0000256" key="5">
    <source>
        <dbReference type="ARBA" id="ARBA00022519"/>
    </source>
</evidence>
<keyword evidence="8" id="KW-0378">Hydrolase</keyword>
<feature type="domain" description="ABC transporter" evidence="7">
    <location>
        <begin position="24"/>
        <end position="51"/>
    </location>
</feature>
<keyword evidence="8" id="KW-0067">ATP-binding</keyword>
<dbReference type="AlphaFoldDB" id="A0A3S5DH01"/>
<dbReference type="EMBL" id="LR134162">
    <property type="protein sequence ID" value="VEA99891.1"/>
    <property type="molecule type" value="Genomic_DNA"/>
</dbReference>
<reference evidence="8 9" key="1">
    <citation type="submission" date="2018-12" db="EMBL/GenBank/DDBJ databases">
        <authorList>
            <consortium name="Pathogen Informatics"/>
        </authorList>
    </citation>
    <scope>NUCLEOTIDE SEQUENCE [LARGE SCALE GENOMIC DNA]</scope>
    <source>
        <strain evidence="8 9">NCTC13635</strain>
    </source>
</reference>